<evidence type="ECO:0000313" key="2">
    <source>
        <dbReference type="EMBL" id="RDL44040.1"/>
    </source>
</evidence>
<dbReference type="SUPFAM" id="SSF51735">
    <property type="entry name" value="NAD(P)-binding Rossmann-fold domains"/>
    <property type="match status" value="1"/>
</dbReference>
<dbReference type="Pfam" id="PF16363">
    <property type="entry name" value="GDP_Man_Dehyd"/>
    <property type="match status" value="1"/>
</dbReference>
<name>A0A370U8B7_9GAMM</name>
<dbReference type="InterPro" id="IPR036291">
    <property type="entry name" value="NAD(P)-bd_dom_sf"/>
</dbReference>
<dbReference type="NCBIfam" id="TIGR02622">
    <property type="entry name" value="CDP_4_6_dhtase"/>
    <property type="match status" value="1"/>
</dbReference>
<organism evidence="2 3">
    <name type="scientific">Marinomonas piezotolerans</name>
    <dbReference type="NCBI Taxonomy" id="2213058"/>
    <lineage>
        <taxon>Bacteria</taxon>
        <taxon>Pseudomonadati</taxon>
        <taxon>Pseudomonadota</taxon>
        <taxon>Gammaproteobacteria</taxon>
        <taxon>Oceanospirillales</taxon>
        <taxon>Oceanospirillaceae</taxon>
        <taxon>Marinomonas</taxon>
    </lineage>
</organism>
<dbReference type="InterPro" id="IPR016040">
    <property type="entry name" value="NAD(P)-bd_dom"/>
</dbReference>
<gene>
    <name evidence="2" type="primary">rfbG</name>
    <name evidence="2" type="ORF">DN730_10410</name>
</gene>
<evidence type="ECO:0000259" key="1">
    <source>
        <dbReference type="Pfam" id="PF16363"/>
    </source>
</evidence>
<dbReference type="EMBL" id="QKRA01000004">
    <property type="protein sequence ID" value="RDL44040.1"/>
    <property type="molecule type" value="Genomic_DNA"/>
</dbReference>
<evidence type="ECO:0000313" key="3">
    <source>
        <dbReference type="Proteomes" id="UP000254326"/>
    </source>
</evidence>
<dbReference type="PANTHER" id="PTHR43000">
    <property type="entry name" value="DTDP-D-GLUCOSE 4,6-DEHYDRATASE-RELATED"/>
    <property type="match status" value="1"/>
</dbReference>
<dbReference type="OrthoDB" id="9779041at2"/>
<feature type="domain" description="NAD(P)-binding" evidence="1">
    <location>
        <begin position="13"/>
        <end position="323"/>
    </location>
</feature>
<dbReference type="RefSeq" id="WP_115468078.1">
    <property type="nucleotide sequence ID" value="NZ_QKRA01000004.1"/>
</dbReference>
<reference evidence="2 3" key="1">
    <citation type="submission" date="2018-06" db="EMBL/GenBank/DDBJ databases">
        <title>Marinomonas sp. YLB-05 draft genome sequence.</title>
        <authorList>
            <person name="Yu L."/>
            <person name="Tang X."/>
        </authorList>
    </citation>
    <scope>NUCLEOTIDE SEQUENCE [LARGE SCALE GENOMIC DNA]</scope>
    <source>
        <strain evidence="2 3">YLB-05</strain>
    </source>
</reference>
<dbReference type="AlphaFoldDB" id="A0A370U8B7"/>
<dbReference type="Gene3D" id="3.40.50.720">
    <property type="entry name" value="NAD(P)-binding Rossmann-like Domain"/>
    <property type="match status" value="1"/>
</dbReference>
<dbReference type="Gene3D" id="3.90.25.10">
    <property type="entry name" value="UDP-galactose 4-epimerase, domain 1"/>
    <property type="match status" value="1"/>
</dbReference>
<sequence>MSLKETFRGKRVLVTGHTGFKGSWLSLWLSSLGAHVYGVSDVEYDEPSNFSVSRVPEVLTEDIRCDIRDLDQLKKHVSRIQPDFLFHLAAQPIVRQSYSDPMTTFTTNAIGSLNIFESIREMDSELVCIMITSDKVYENKEWIWGYREQDQLGGIDPYSASKSMAEIGIRSYYKSFLAAKENIKVAVGRAGNVIGGGDWASDRIVPDSMRAWAAGDDVILRNPHSTRPWQHVLEPLGGYLLLAQYIKNAEKSYELEAFNFGPSAEQNASVGELVNLMGDRWGECRVEAEQNLSTQKEAGLLRLNCDKAQSLLGWTAVLDLRRCANMTVDWYKAHYGKQEDMQLLTFKQIAEYEEGLYQVIAKQTV</sequence>
<comment type="caution">
    <text evidence="2">The sequence shown here is derived from an EMBL/GenBank/DDBJ whole genome shotgun (WGS) entry which is preliminary data.</text>
</comment>
<dbReference type="InterPro" id="IPR013445">
    <property type="entry name" value="CDP_4_6_deHydtase"/>
</dbReference>
<accession>A0A370U8B7</accession>
<proteinExistence type="predicted"/>
<protein>
    <submittedName>
        <fullName evidence="2">CDP-glucose 4,6-dehydratase</fullName>
    </submittedName>
</protein>
<dbReference type="Proteomes" id="UP000254326">
    <property type="component" value="Unassembled WGS sequence"/>
</dbReference>
<keyword evidence="3" id="KW-1185">Reference proteome</keyword>